<keyword evidence="2" id="KW-1185">Reference proteome</keyword>
<name>A0ABX7PT43_9BACT</name>
<evidence type="ECO:0008006" key="3">
    <source>
        <dbReference type="Google" id="ProtNLM"/>
    </source>
</evidence>
<evidence type="ECO:0000313" key="2">
    <source>
        <dbReference type="Proteomes" id="UP000663088"/>
    </source>
</evidence>
<evidence type="ECO:0000313" key="1">
    <source>
        <dbReference type="EMBL" id="QSR86082.1"/>
    </source>
</evidence>
<dbReference type="RefSeq" id="WP_206844262.1">
    <property type="nucleotide sequence ID" value="NZ_CP065956.1"/>
</dbReference>
<dbReference type="Proteomes" id="UP000663088">
    <property type="component" value="Chromosome"/>
</dbReference>
<organism evidence="1 2">
    <name type="scientific">Candidatus Methylacidiphilum infernorum</name>
    <dbReference type="NCBI Taxonomy" id="511746"/>
    <lineage>
        <taxon>Bacteria</taxon>
        <taxon>Pseudomonadati</taxon>
        <taxon>Verrucomicrobiota</taxon>
        <taxon>Methylacidiphilae</taxon>
        <taxon>Methylacidiphilales</taxon>
        <taxon>Methylacidiphilaceae</taxon>
        <taxon>Methylacidiphilum (ex Ratnadevi et al. 2023)</taxon>
    </lineage>
</organism>
<reference evidence="1 2" key="1">
    <citation type="submission" date="2020-12" db="EMBL/GenBank/DDBJ databases">
        <authorList>
            <person name="Awala S.I."/>
            <person name="Gwak J.-H."/>
            <person name="Kim S.-J."/>
            <person name="Rhee S.-K."/>
        </authorList>
    </citation>
    <scope>NUCLEOTIDE SEQUENCE [LARGE SCALE GENOMIC DNA]</scope>
    <source>
        <strain evidence="1 2">IT5</strain>
    </source>
</reference>
<proteinExistence type="predicted"/>
<accession>A0ABX7PT43</accession>
<sequence>MNTNRENYEECIKKCRELMNELWNQIEVMLIYDMEFRALRAVVLEDPGSAIYNNILSELITIGYLNSMPLMVRRLIDDSSESVISLPRLIKEMSKNLELLSRNLPGGCLPERVVAKLKSWLKTKEVKKTKVWANKAVAHLEDSTNHSKIELTLEHVEKAQRQIVRVAQGITYILGEKMRNLLVRPHYPVQGLEMLFSDPEAKDHVADLMRKIAKDRDQWIVGVIEELTTDC</sequence>
<protein>
    <recommendedName>
        <fullName evidence="3">HEPN AbiU2-like domain-containing protein</fullName>
    </recommendedName>
</protein>
<gene>
    <name evidence="1" type="ORF">EM20IM_06095</name>
</gene>
<dbReference type="EMBL" id="CP065956">
    <property type="protein sequence ID" value="QSR86082.1"/>
    <property type="molecule type" value="Genomic_DNA"/>
</dbReference>